<dbReference type="InterPro" id="IPR055768">
    <property type="entry name" value="DUF7344"/>
</dbReference>
<dbReference type="AlphaFoldDB" id="A0A1N7CWF8"/>
<feature type="region of interest" description="Disordered" evidence="1">
    <location>
        <begin position="1"/>
        <end position="24"/>
    </location>
</feature>
<evidence type="ECO:0000313" key="4">
    <source>
        <dbReference type="Proteomes" id="UP000186914"/>
    </source>
</evidence>
<feature type="domain" description="DUF7344" evidence="2">
    <location>
        <begin position="4"/>
        <end position="57"/>
    </location>
</feature>
<evidence type="ECO:0000256" key="1">
    <source>
        <dbReference type="SAM" id="MobiDB-lite"/>
    </source>
</evidence>
<organism evidence="3 4">
    <name type="scientific">Haladaptatus litoreus</name>
    <dbReference type="NCBI Taxonomy" id="553468"/>
    <lineage>
        <taxon>Archaea</taxon>
        <taxon>Methanobacteriati</taxon>
        <taxon>Methanobacteriota</taxon>
        <taxon>Stenosarchaea group</taxon>
        <taxon>Halobacteria</taxon>
        <taxon>Halobacteriales</taxon>
        <taxon>Haladaptataceae</taxon>
        <taxon>Haladaptatus</taxon>
    </lineage>
</organism>
<evidence type="ECO:0000259" key="2">
    <source>
        <dbReference type="Pfam" id="PF24035"/>
    </source>
</evidence>
<accession>A0A1N7CWF8</accession>
<evidence type="ECO:0000313" key="3">
    <source>
        <dbReference type="EMBL" id="SIR67817.1"/>
    </source>
</evidence>
<name>A0A1N7CWF8_9EURY</name>
<proteinExistence type="predicted"/>
<dbReference type="EMBL" id="FTNO01000003">
    <property type="protein sequence ID" value="SIR67817.1"/>
    <property type="molecule type" value="Genomic_DNA"/>
</dbReference>
<dbReference type="Proteomes" id="UP000186914">
    <property type="component" value="Unassembled WGS sequence"/>
</dbReference>
<feature type="compositionally biased region" description="Basic and acidic residues" evidence="1">
    <location>
        <begin position="1"/>
        <end position="17"/>
    </location>
</feature>
<keyword evidence="4" id="KW-1185">Reference proteome</keyword>
<protein>
    <recommendedName>
        <fullName evidence="2">DUF7344 domain-containing protein</fullName>
    </recommendedName>
</protein>
<gene>
    <name evidence="3" type="ORF">SAMN05421858_3296</name>
</gene>
<dbReference type="Pfam" id="PF24035">
    <property type="entry name" value="DUF7344"/>
    <property type="match status" value="2"/>
</dbReference>
<sequence length="223" mass="25530">MSERELAHRVARSDRKNSKANVSPEKVEATRIDLRHIQLPLLEDSGLIEWDRERETTTTTNHRAFEDPQFQRLLETKHDGIDEALAGLAHKRRRILLAILRAEGDRASISKTALAQKIYQRENDETGLSQAAIDSILVSLSHNHLPWLHDTDIIKYNAETGHVAYTKHQGLEELISLLQRPTNWFAEKLDTFIGGLLTTYTQTSKHTRDPFGWPVSWGDPYYG</sequence>
<reference evidence="4" key="1">
    <citation type="submission" date="2017-01" db="EMBL/GenBank/DDBJ databases">
        <authorList>
            <person name="Varghese N."/>
            <person name="Submissions S."/>
        </authorList>
    </citation>
    <scope>NUCLEOTIDE SEQUENCE [LARGE SCALE GENOMIC DNA]</scope>
    <source>
        <strain evidence="4">CGMCC 1.7737</strain>
    </source>
</reference>
<feature type="domain" description="DUF7344" evidence="2">
    <location>
        <begin position="88"/>
        <end position="163"/>
    </location>
</feature>